<sequence>MIKTLVLWLFLLISILTFSAYEVKATPQIEGFSTSKQQRKPKSMYGMTLESSKPLPNTQRTNLGLHVVQHTTMSEKTKTVYGGANNVKGPHKGKSSASTNSIKSSSLFMAALSHLIIATIIVGCFF</sequence>
<feature type="chain" id="PRO_5010386778" evidence="3">
    <location>
        <begin position="21"/>
        <end position="126"/>
    </location>
</feature>
<reference evidence="5" key="2">
    <citation type="submission" date="2025-08" db="UniProtKB">
        <authorList>
            <consortium name="RefSeq"/>
        </authorList>
    </citation>
    <scope>IDENTIFICATION</scope>
    <source>
        <tissue evidence="5">Etiolated seedlings</tissue>
    </source>
</reference>
<feature type="transmembrane region" description="Helical" evidence="2">
    <location>
        <begin position="107"/>
        <end position="125"/>
    </location>
</feature>
<keyword evidence="2" id="KW-1133">Transmembrane helix</keyword>
<keyword evidence="4" id="KW-1185">Reference proteome</keyword>
<dbReference type="OrthoDB" id="1733910at2759"/>
<reference evidence="4" key="1">
    <citation type="journal article" date="2013" name="Nat. Biotechnol.">
        <title>Draft genome sequence of chickpea (Cicer arietinum) provides a resource for trait improvement.</title>
        <authorList>
            <person name="Varshney R.K."/>
            <person name="Song C."/>
            <person name="Saxena R.K."/>
            <person name="Azam S."/>
            <person name="Yu S."/>
            <person name="Sharpe A.G."/>
            <person name="Cannon S."/>
            <person name="Baek J."/>
            <person name="Rosen B.D."/>
            <person name="Tar'an B."/>
            <person name="Millan T."/>
            <person name="Zhang X."/>
            <person name="Ramsay L.D."/>
            <person name="Iwata A."/>
            <person name="Wang Y."/>
            <person name="Nelson W."/>
            <person name="Farmer A.D."/>
            <person name="Gaur P.M."/>
            <person name="Soderlund C."/>
            <person name="Penmetsa R.V."/>
            <person name="Xu C."/>
            <person name="Bharti A.K."/>
            <person name="He W."/>
            <person name="Winter P."/>
            <person name="Zhao S."/>
            <person name="Hane J.K."/>
            <person name="Carrasquilla-Garcia N."/>
            <person name="Condie J.A."/>
            <person name="Upadhyaya H.D."/>
            <person name="Luo M.C."/>
            <person name="Thudi M."/>
            <person name="Gowda C.L."/>
            <person name="Singh N.P."/>
            <person name="Lichtenzveig J."/>
            <person name="Gali K.K."/>
            <person name="Rubio J."/>
            <person name="Nadarajan N."/>
            <person name="Dolezel J."/>
            <person name="Bansal K.C."/>
            <person name="Xu X."/>
            <person name="Edwards D."/>
            <person name="Zhang G."/>
            <person name="Kahl G."/>
            <person name="Gil J."/>
            <person name="Singh K.B."/>
            <person name="Datta S.K."/>
            <person name="Jackson S.A."/>
            <person name="Wang J."/>
            <person name="Cook D.R."/>
        </authorList>
    </citation>
    <scope>NUCLEOTIDE SEQUENCE [LARGE SCALE GENOMIC DNA]</scope>
    <source>
        <strain evidence="4">cv. CDC Frontier</strain>
    </source>
</reference>
<organism evidence="4 5">
    <name type="scientific">Cicer arietinum</name>
    <name type="common">Chickpea</name>
    <name type="synonym">Garbanzo</name>
    <dbReference type="NCBI Taxonomy" id="3827"/>
    <lineage>
        <taxon>Eukaryota</taxon>
        <taxon>Viridiplantae</taxon>
        <taxon>Streptophyta</taxon>
        <taxon>Embryophyta</taxon>
        <taxon>Tracheophyta</taxon>
        <taxon>Spermatophyta</taxon>
        <taxon>Magnoliopsida</taxon>
        <taxon>eudicotyledons</taxon>
        <taxon>Gunneridae</taxon>
        <taxon>Pentapetalae</taxon>
        <taxon>rosids</taxon>
        <taxon>fabids</taxon>
        <taxon>Fabales</taxon>
        <taxon>Fabaceae</taxon>
        <taxon>Papilionoideae</taxon>
        <taxon>50 kb inversion clade</taxon>
        <taxon>NPAAA clade</taxon>
        <taxon>Hologalegina</taxon>
        <taxon>IRL clade</taxon>
        <taxon>Cicereae</taxon>
        <taxon>Cicer</taxon>
    </lineage>
</organism>
<proteinExistence type="predicted"/>
<feature type="compositionally biased region" description="Polar residues" evidence="1">
    <location>
        <begin position="49"/>
        <end position="60"/>
    </location>
</feature>
<dbReference type="Proteomes" id="UP000087171">
    <property type="component" value="Chromosome Ca5"/>
</dbReference>
<keyword evidence="2" id="KW-0472">Membrane</keyword>
<keyword evidence="3" id="KW-0732">Signal</keyword>
<evidence type="ECO:0000313" key="4">
    <source>
        <dbReference type="Proteomes" id="UP000087171"/>
    </source>
</evidence>
<gene>
    <name evidence="5" type="primary">LOC101514796</name>
</gene>
<evidence type="ECO:0000256" key="1">
    <source>
        <dbReference type="SAM" id="MobiDB-lite"/>
    </source>
</evidence>
<accession>A0A1S2Y6D5</accession>
<feature type="signal peptide" evidence="3">
    <location>
        <begin position="1"/>
        <end position="20"/>
    </location>
</feature>
<keyword evidence="2" id="KW-0812">Transmembrane</keyword>
<evidence type="ECO:0000313" key="5">
    <source>
        <dbReference type="RefSeq" id="XP_004500150.1"/>
    </source>
</evidence>
<dbReference type="AlphaFoldDB" id="A0A1S2Y6D5"/>
<dbReference type="RefSeq" id="XP_004500150.1">
    <property type="nucleotide sequence ID" value="XM_004500093.3"/>
</dbReference>
<evidence type="ECO:0000256" key="2">
    <source>
        <dbReference type="SAM" id="Phobius"/>
    </source>
</evidence>
<dbReference type="PaxDb" id="3827-XP_004500150.1"/>
<protein>
    <submittedName>
        <fullName evidence="5">Uncharacterized protein LOC101514796</fullName>
    </submittedName>
</protein>
<name>A0A1S2Y6D5_CICAR</name>
<feature type="region of interest" description="Disordered" evidence="1">
    <location>
        <begin position="34"/>
        <end position="60"/>
    </location>
</feature>
<evidence type="ECO:0000256" key="3">
    <source>
        <dbReference type="SAM" id="SignalP"/>
    </source>
</evidence>